<organism evidence="1 2">
    <name type="scientific">Candidatus Falkowbacteria bacterium RIFOXYA2_FULL_47_19</name>
    <dbReference type="NCBI Taxonomy" id="1797994"/>
    <lineage>
        <taxon>Bacteria</taxon>
        <taxon>Candidatus Falkowiibacteriota</taxon>
    </lineage>
</organism>
<name>A0A1F5SNQ8_9BACT</name>
<reference evidence="1 2" key="1">
    <citation type="journal article" date="2016" name="Nat. Commun.">
        <title>Thousands of microbial genomes shed light on interconnected biogeochemical processes in an aquifer system.</title>
        <authorList>
            <person name="Anantharaman K."/>
            <person name="Brown C.T."/>
            <person name="Hug L.A."/>
            <person name="Sharon I."/>
            <person name="Castelle C.J."/>
            <person name="Probst A.J."/>
            <person name="Thomas B.C."/>
            <person name="Singh A."/>
            <person name="Wilkins M.J."/>
            <person name="Karaoz U."/>
            <person name="Brodie E.L."/>
            <person name="Williams K.H."/>
            <person name="Hubbard S.S."/>
            <person name="Banfield J.F."/>
        </authorList>
    </citation>
    <scope>NUCLEOTIDE SEQUENCE [LARGE SCALE GENOMIC DNA]</scope>
</reference>
<evidence type="ECO:0000313" key="1">
    <source>
        <dbReference type="EMBL" id="OGF28083.1"/>
    </source>
</evidence>
<sequence length="193" mass="22387">MKKRITKKELSCSRKKLKEAEKEVEGGIRDYCRAQKGLWQRIPWLALMADGRGGFSPTKGRAYREGYWMIFSSGRANGPFCTVEVDCENGELDARLNSDIVKLIDHLDELNAAKIIAELKIETLKPEHVTGDWRDKIIEGYGLEPVYRRNRKKIEYMDEYEKNAWLRAASKQVSEKLSLLRQVIFEDCKKTIK</sequence>
<comment type="caution">
    <text evidence="1">The sequence shown here is derived from an EMBL/GenBank/DDBJ whole genome shotgun (WGS) entry which is preliminary data.</text>
</comment>
<dbReference type="AlphaFoldDB" id="A0A1F5SNQ8"/>
<evidence type="ECO:0000313" key="2">
    <source>
        <dbReference type="Proteomes" id="UP000178367"/>
    </source>
</evidence>
<protein>
    <submittedName>
        <fullName evidence="1">Uncharacterized protein</fullName>
    </submittedName>
</protein>
<proteinExistence type="predicted"/>
<gene>
    <name evidence="1" type="ORF">A2227_05860</name>
</gene>
<dbReference type="EMBL" id="MFGB01000004">
    <property type="protein sequence ID" value="OGF28083.1"/>
    <property type="molecule type" value="Genomic_DNA"/>
</dbReference>
<accession>A0A1F5SNQ8</accession>
<dbReference type="Proteomes" id="UP000178367">
    <property type="component" value="Unassembled WGS sequence"/>
</dbReference>
<dbReference type="STRING" id="1797994.A2227_05860"/>